<proteinExistence type="predicted"/>
<comment type="caution">
    <text evidence="1">The sequence shown here is derived from an EMBL/GenBank/DDBJ whole genome shotgun (WGS) entry which is preliminary data.</text>
</comment>
<sequence>MEEQGAFKEVPFHDEFRKEVIDKLLELHRQLVLLEHLERGSRMPFLRKIAILRDFFGIQILKNIYTIMKVLYIYNNLERLMEKT</sequence>
<evidence type="ECO:0000313" key="2">
    <source>
        <dbReference type="Proteomes" id="UP000232673"/>
    </source>
</evidence>
<name>A0A2N0TVK2_9FLAO</name>
<dbReference type="RefSeq" id="WP_079714584.1">
    <property type="nucleotide sequence ID" value="NZ_FUZC01000024.1"/>
</dbReference>
<dbReference type="EMBL" id="LKTS01000021">
    <property type="protein sequence ID" value="PKD18749.1"/>
    <property type="molecule type" value="Genomic_DNA"/>
</dbReference>
<dbReference type="Proteomes" id="UP000232673">
    <property type="component" value="Unassembled WGS sequence"/>
</dbReference>
<reference evidence="1 2" key="1">
    <citation type="submission" date="2015-10" db="EMBL/GenBank/DDBJ databases">
        <title>Draft genome sequence of Salegentibacter salinarum KCTC 12975.</title>
        <authorList>
            <person name="Lin W."/>
            <person name="Zheng Q."/>
        </authorList>
    </citation>
    <scope>NUCLEOTIDE SEQUENCE [LARGE SCALE GENOMIC DNA]</scope>
    <source>
        <strain evidence="1 2">KCTC 12975</strain>
    </source>
</reference>
<organism evidence="1 2">
    <name type="scientific">Salegentibacter salinarum</name>
    <dbReference type="NCBI Taxonomy" id="447422"/>
    <lineage>
        <taxon>Bacteria</taxon>
        <taxon>Pseudomonadati</taxon>
        <taxon>Bacteroidota</taxon>
        <taxon>Flavobacteriia</taxon>
        <taxon>Flavobacteriales</taxon>
        <taxon>Flavobacteriaceae</taxon>
        <taxon>Salegentibacter</taxon>
    </lineage>
</organism>
<accession>A0A2N0TVK2</accession>
<evidence type="ECO:0000313" key="1">
    <source>
        <dbReference type="EMBL" id="PKD18749.1"/>
    </source>
</evidence>
<gene>
    <name evidence="1" type="ORF">APR41_17730</name>
</gene>
<dbReference type="AlphaFoldDB" id="A0A2N0TVK2"/>
<keyword evidence="2" id="KW-1185">Reference proteome</keyword>
<protein>
    <submittedName>
        <fullName evidence="1">Uncharacterized protein</fullName>
    </submittedName>
</protein>